<feature type="transmembrane region" description="Helical" evidence="1">
    <location>
        <begin position="360"/>
        <end position="377"/>
    </location>
</feature>
<reference evidence="2 3" key="1">
    <citation type="journal article" date="2016" name="Nat. Commun.">
        <title>Thousands of microbial genomes shed light on interconnected biogeochemical processes in an aquifer system.</title>
        <authorList>
            <person name="Anantharaman K."/>
            <person name="Brown C.T."/>
            <person name="Hug L.A."/>
            <person name="Sharon I."/>
            <person name="Castelle C.J."/>
            <person name="Probst A.J."/>
            <person name="Thomas B.C."/>
            <person name="Singh A."/>
            <person name="Wilkins M.J."/>
            <person name="Karaoz U."/>
            <person name="Brodie E.L."/>
            <person name="Williams K.H."/>
            <person name="Hubbard S.S."/>
            <person name="Banfield J.F."/>
        </authorList>
    </citation>
    <scope>NUCLEOTIDE SEQUENCE [LARGE SCALE GENOMIC DNA]</scope>
</reference>
<accession>A0A1F5XGQ8</accession>
<proteinExistence type="predicted"/>
<organism evidence="2 3">
    <name type="scientific">Candidatus Giovannonibacteria bacterium RIFCSPLOWO2_01_FULL_46_32</name>
    <dbReference type="NCBI Taxonomy" id="1798353"/>
    <lineage>
        <taxon>Bacteria</taxon>
        <taxon>Candidatus Giovannoniibacteriota</taxon>
    </lineage>
</organism>
<feature type="transmembrane region" description="Helical" evidence="1">
    <location>
        <begin position="330"/>
        <end position="348"/>
    </location>
</feature>
<feature type="transmembrane region" description="Helical" evidence="1">
    <location>
        <begin position="104"/>
        <end position="123"/>
    </location>
</feature>
<dbReference type="Proteomes" id="UP000177346">
    <property type="component" value="Unassembled WGS sequence"/>
</dbReference>
<comment type="caution">
    <text evidence="2">The sequence shown here is derived from an EMBL/GenBank/DDBJ whole genome shotgun (WGS) entry which is preliminary data.</text>
</comment>
<feature type="transmembrane region" description="Helical" evidence="1">
    <location>
        <begin position="299"/>
        <end position="315"/>
    </location>
</feature>
<protein>
    <recommendedName>
        <fullName evidence="4">Glycosyltransferase RgtA/B/C/D-like domain-containing protein</fullName>
    </recommendedName>
</protein>
<feature type="transmembrane region" description="Helical" evidence="1">
    <location>
        <begin position="6"/>
        <end position="28"/>
    </location>
</feature>
<name>A0A1F5XGQ8_9BACT</name>
<evidence type="ECO:0000313" key="3">
    <source>
        <dbReference type="Proteomes" id="UP000177346"/>
    </source>
</evidence>
<gene>
    <name evidence="2" type="ORF">A3B19_01340</name>
</gene>
<evidence type="ECO:0000313" key="2">
    <source>
        <dbReference type="EMBL" id="OGF87057.1"/>
    </source>
</evidence>
<evidence type="ECO:0000256" key="1">
    <source>
        <dbReference type="SAM" id="Phobius"/>
    </source>
</evidence>
<dbReference type="AlphaFoldDB" id="A0A1F5XGQ8"/>
<feature type="transmembrane region" description="Helical" evidence="1">
    <location>
        <begin position="233"/>
        <end position="254"/>
    </location>
</feature>
<feature type="transmembrane region" description="Helical" evidence="1">
    <location>
        <begin position="129"/>
        <end position="149"/>
    </location>
</feature>
<feature type="transmembrane region" description="Helical" evidence="1">
    <location>
        <begin position="161"/>
        <end position="181"/>
    </location>
</feature>
<evidence type="ECO:0008006" key="4">
    <source>
        <dbReference type="Google" id="ProtNLM"/>
    </source>
</evidence>
<feature type="transmembrane region" description="Helical" evidence="1">
    <location>
        <begin position="201"/>
        <end position="221"/>
    </location>
</feature>
<sequence>MREHRLIIILGLLLTLLIEAPILVFPFVSKNYQGINIPHFGTDSHFYLSRAKEALEGRGMGNPWLRDGKERQDIMFMYNERVFTAPIRFLGFVDRINVITLYNIYNFIGIFALVLLAYFFVWQLSGSRLLSAVAAVSAIGGYHVVYRQFLYNDFNIYGRPMFPYVSSLAFFAYLNLLILWLRTKKFISGFFSAVALGSLFYIYFFAWTFALAFNGALFLLYFLKREWAPAKSLVFISAVGMLIGFYNLFQMWALFQSDIGAQIAYFHWSSRTHLPIFSKIGAAMLLLFALFWHRKRDNANIILIFALVLAGWISLNQQIITGKAVEIGHYYWYFIVPLSILTGLYMLWELLDGFALRRQLFASMLVVVFLHGAFGQYRSFWTTLPGKEYEQSYQPIIAELKKDANPGVVLAADDHLAYLTTIYTNHDLFWAGAASQTIIPFSRFSDMLYVYAYLNKEARGNFAGYLRGVMSDGADYSFYKGLYGFIEGFSSGMDYYDYIYKAKADKNVIGPHRERLISELSQKYSQLTANGGVAGLLNKYGVKYIVWDKNKNPEWDLSFLNLELLIAHNNIDLYRVIY</sequence>
<keyword evidence="1" id="KW-0472">Membrane</keyword>
<keyword evidence="1" id="KW-0812">Transmembrane</keyword>
<keyword evidence="1" id="KW-1133">Transmembrane helix</keyword>
<dbReference type="EMBL" id="MFIF01000009">
    <property type="protein sequence ID" value="OGF87057.1"/>
    <property type="molecule type" value="Genomic_DNA"/>
</dbReference>
<feature type="transmembrane region" description="Helical" evidence="1">
    <location>
        <begin position="274"/>
        <end position="292"/>
    </location>
</feature>